<evidence type="ECO:0000313" key="2">
    <source>
        <dbReference type="Proteomes" id="UP000661507"/>
    </source>
</evidence>
<reference evidence="1" key="1">
    <citation type="journal article" date="2014" name="Int. J. Syst. Evol. Microbiol.">
        <title>Complete genome sequence of Corynebacterium casei LMG S-19264T (=DSM 44701T), isolated from a smear-ripened cheese.</title>
        <authorList>
            <consortium name="US DOE Joint Genome Institute (JGI-PGF)"/>
            <person name="Walter F."/>
            <person name="Albersmeier A."/>
            <person name="Kalinowski J."/>
            <person name="Ruckert C."/>
        </authorList>
    </citation>
    <scope>NUCLEOTIDE SEQUENCE</scope>
    <source>
        <strain evidence="1">CGMCC 1.3617</strain>
    </source>
</reference>
<gene>
    <name evidence="1" type="ORF">GCM10011320_06410</name>
</gene>
<organism evidence="1 2">
    <name type="scientific">Neoroseomonas lacus</name>
    <dbReference type="NCBI Taxonomy" id="287609"/>
    <lineage>
        <taxon>Bacteria</taxon>
        <taxon>Pseudomonadati</taxon>
        <taxon>Pseudomonadota</taxon>
        <taxon>Alphaproteobacteria</taxon>
        <taxon>Acetobacterales</taxon>
        <taxon>Acetobacteraceae</taxon>
        <taxon>Neoroseomonas</taxon>
    </lineage>
</organism>
<sequence length="539" mass="55891">MVQVSQGIGDFILEQEGSRPFLVQDHSRLIDRLGEPELVVEGTLQGSLALDLPANALVDRLEVIVTARPASATLAAAVAQLRLGAGGQDLVVDFGTPRTVSMIRPAGGFTVATVKSWNGMAFTDVVPRPLTRGTTAVLSEVRTERLQLLLNGNGDAAELIAGLLLVLPDAPSDLELRIDGGPPVWRHPGAVRLEPGTALGFEGFNEDGHRLVDLAAAFGALTGDALQSATRSFRLELTSRSAGRLNLAAPVARRSLRRIWRARIDGEAEPRIGFEEEGPRSLLPQVEALPAEAVATELRLTVKGAPPPQRAVPPVGPEASDLAEIIVDPNRAAIVRLAMGSRLGLLNALRLPLAAGVGGAEATVALWSSNQAGVPDQALPKGTSQPVALDAGPERWVTFLFAAPVAMPATPLWAALLVARGSLVWRPTAIDPADAGQAAGTLRTGAQAGPWYGLPALFAELPGNPFGRLRGRVRLFGTPAAETPIAAVSFGAGAATVEATPGDSGLRVIVPVSGGVALSIVAGAAMLLSLSEIDLVTTG</sequence>
<accession>A0A917K5Z4</accession>
<dbReference type="AlphaFoldDB" id="A0A917K5Z4"/>
<keyword evidence="2" id="KW-1185">Reference proteome</keyword>
<evidence type="ECO:0000313" key="1">
    <source>
        <dbReference type="EMBL" id="GGJ02305.1"/>
    </source>
</evidence>
<comment type="caution">
    <text evidence="1">The sequence shown here is derived from an EMBL/GenBank/DDBJ whole genome shotgun (WGS) entry which is preliminary data.</text>
</comment>
<dbReference type="RefSeq" id="WP_188965442.1">
    <property type="nucleotide sequence ID" value="NZ_BMKW01000001.1"/>
</dbReference>
<dbReference type="Proteomes" id="UP000661507">
    <property type="component" value="Unassembled WGS sequence"/>
</dbReference>
<dbReference type="EMBL" id="BMKW01000001">
    <property type="protein sequence ID" value="GGJ02305.1"/>
    <property type="molecule type" value="Genomic_DNA"/>
</dbReference>
<name>A0A917K5Z4_9PROT</name>
<reference evidence="1" key="2">
    <citation type="submission" date="2020-09" db="EMBL/GenBank/DDBJ databases">
        <authorList>
            <person name="Sun Q."/>
            <person name="Zhou Y."/>
        </authorList>
    </citation>
    <scope>NUCLEOTIDE SEQUENCE</scope>
    <source>
        <strain evidence="1">CGMCC 1.3617</strain>
    </source>
</reference>
<proteinExistence type="predicted"/>
<protein>
    <submittedName>
        <fullName evidence="1">Uncharacterized protein</fullName>
    </submittedName>
</protein>